<feature type="signal peptide" evidence="3">
    <location>
        <begin position="1"/>
        <end position="20"/>
    </location>
</feature>
<evidence type="ECO:0000256" key="1">
    <source>
        <dbReference type="ARBA" id="ARBA00022729"/>
    </source>
</evidence>
<dbReference type="InterPro" id="IPR031424">
    <property type="entry name" value="QVR-like"/>
</dbReference>
<evidence type="ECO:0000256" key="2">
    <source>
        <dbReference type="ARBA" id="ARBA00023180"/>
    </source>
</evidence>
<dbReference type="OrthoDB" id="6582325at2759"/>
<name>C4WWD3_ACYPI</name>
<feature type="chain" id="PRO_5002943981" evidence="3">
    <location>
        <begin position="21"/>
        <end position="131"/>
    </location>
</feature>
<dbReference type="AlphaFoldDB" id="C4WWD3"/>
<proteinExistence type="evidence at transcript level"/>
<dbReference type="Pfam" id="PF17064">
    <property type="entry name" value="QVR"/>
    <property type="match status" value="1"/>
</dbReference>
<protein>
    <submittedName>
        <fullName evidence="4">Uncharacterized protein</fullName>
    </submittedName>
</protein>
<accession>C4WWD3</accession>
<evidence type="ECO:0000256" key="3">
    <source>
        <dbReference type="SAM" id="SignalP"/>
    </source>
</evidence>
<keyword evidence="1 3" id="KW-0732">Signal</keyword>
<keyword evidence="2" id="KW-0325">Glycoprotein</keyword>
<sequence length="131" mass="14275">MKLTASISLCLIALFGSSAGLKCYTCGWWSKSCGDPFLKDDYLLVECNTRAINDFNHELGNTLNTASNALQNFANQVGFNINQNNNFNLPTISEDSVGCTKVVLTHGEDIVRVARGCVYNKADFVQGNAKT</sequence>
<reference evidence="4" key="1">
    <citation type="submission" date="2009-06" db="EMBL/GenBank/DDBJ databases">
        <title>A full-length cDNA resource of the pea aphid, Acyrthosiphon pisum.</title>
        <authorList>
            <person name="Shigenobu S."/>
            <person name="Nakabachi A."/>
            <person name="Richards S."/>
        </authorList>
    </citation>
    <scope>NUCLEOTIDE SEQUENCE</scope>
    <source>
        <strain evidence="4">LSR1</strain>
        <tissue evidence="4">Whole body</tissue>
    </source>
</reference>
<organism evidence="4">
    <name type="scientific">Acyrthosiphon pisum</name>
    <name type="common">Pea aphid</name>
    <dbReference type="NCBI Taxonomy" id="7029"/>
    <lineage>
        <taxon>Eukaryota</taxon>
        <taxon>Metazoa</taxon>
        <taxon>Ecdysozoa</taxon>
        <taxon>Arthropoda</taxon>
        <taxon>Hexapoda</taxon>
        <taxon>Insecta</taxon>
        <taxon>Pterygota</taxon>
        <taxon>Neoptera</taxon>
        <taxon>Paraneoptera</taxon>
        <taxon>Hemiptera</taxon>
        <taxon>Sternorrhyncha</taxon>
        <taxon>Aphidomorpha</taxon>
        <taxon>Aphidoidea</taxon>
        <taxon>Aphididae</taxon>
        <taxon>Macrosiphini</taxon>
        <taxon>Acyrthosiphon</taxon>
    </lineage>
</organism>
<evidence type="ECO:0000313" key="4">
    <source>
        <dbReference type="EMBL" id="BAH72203.1"/>
    </source>
</evidence>
<dbReference type="EMBL" id="AK342005">
    <property type="protein sequence ID" value="BAH72203.1"/>
    <property type="molecule type" value="mRNA"/>
</dbReference>